<organism evidence="2 3">
    <name type="scientific">Methanobacterium spitsbergense</name>
    <dbReference type="NCBI Taxonomy" id="2874285"/>
    <lineage>
        <taxon>Archaea</taxon>
        <taxon>Methanobacteriati</taxon>
        <taxon>Methanobacteriota</taxon>
        <taxon>Methanomada group</taxon>
        <taxon>Methanobacteria</taxon>
        <taxon>Methanobacteriales</taxon>
        <taxon>Methanobacteriaceae</taxon>
        <taxon>Methanobacterium</taxon>
    </lineage>
</organism>
<name>A0A8T5UYM9_9EURY</name>
<dbReference type="EMBL" id="JAIOUQ010000001">
    <property type="protein sequence ID" value="MBZ2164525.1"/>
    <property type="molecule type" value="Genomic_DNA"/>
</dbReference>
<feature type="transmembrane region" description="Helical" evidence="1">
    <location>
        <begin position="72"/>
        <end position="92"/>
    </location>
</feature>
<gene>
    <name evidence="2" type="ORF">K8N75_00450</name>
</gene>
<keyword evidence="1" id="KW-0812">Transmembrane</keyword>
<evidence type="ECO:0000256" key="1">
    <source>
        <dbReference type="SAM" id="Phobius"/>
    </source>
</evidence>
<evidence type="ECO:0000313" key="3">
    <source>
        <dbReference type="Proteomes" id="UP000825933"/>
    </source>
</evidence>
<protein>
    <recommendedName>
        <fullName evidence="4">DUF2238 domain-containing protein</fullName>
    </recommendedName>
</protein>
<feature type="transmembrane region" description="Helical" evidence="1">
    <location>
        <begin position="15"/>
        <end position="33"/>
    </location>
</feature>
<feature type="transmembrane region" description="Helical" evidence="1">
    <location>
        <begin position="104"/>
        <end position="121"/>
    </location>
</feature>
<proteinExistence type="predicted"/>
<evidence type="ECO:0000313" key="2">
    <source>
        <dbReference type="EMBL" id="MBZ2164525.1"/>
    </source>
</evidence>
<dbReference type="RefSeq" id="WP_223790203.1">
    <property type="nucleotide sequence ID" value="NZ_JAIOUQ010000001.1"/>
</dbReference>
<reference evidence="3" key="1">
    <citation type="journal article" date="2022" name="Microbiol. Resour. Announc.">
        <title>Draft Genome Sequence of a Methanogenic Archaeon from West Spitsbergen Permafrost.</title>
        <authorList>
            <person name="Trubitsyn V."/>
            <person name="Rivkina E."/>
            <person name="Shcherbakova V."/>
        </authorList>
    </citation>
    <scope>NUCLEOTIDE SEQUENCE [LARGE SCALE GENOMIC DNA]</scope>
    <source>
        <strain evidence="3">VT</strain>
    </source>
</reference>
<keyword evidence="3" id="KW-1185">Reference proteome</keyword>
<dbReference type="InterPro" id="IPR014509">
    <property type="entry name" value="YjdF-like"/>
</dbReference>
<dbReference type="AlphaFoldDB" id="A0A8T5UYM9"/>
<keyword evidence="1" id="KW-0472">Membrane</keyword>
<dbReference type="Proteomes" id="UP000825933">
    <property type="component" value="Unassembled WGS sequence"/>
</dbReference>
<evidence type="ECO:0008006" key="4">
    <source>
        <dbReference type="Google" id="ProtNLM"/>
    </source>
</evidence>
<feature type="transmembrane region" description="Helical" evidence="1">
    <location>
        <begin position="39"/>
        <end position="60"/>
    </location>
</feature>
<sequence length="238" mass="27130">MISKTDDILFKDHKISIIIAWTLRLFLIIFGIYEIIFGFPVYGFMILVAVSFILLPAILTRQHIFIPLELEILFLIIIVLEYVVADSLSFYARFGYYDKFQHTMIPAIISFMGVLLVYIGYRFGKFKASYLMSGIIIVFVTIGMGAVLEVIEYSYDHFIGPATNFYITQGALTQGSSILDPFTDTMTDLMVDIVGAVIGAVFGVWILIRHEKNNKKSLLDDEIEIMKDYGKNNNKIEK</sequence>
<keyword evidence="1" id="KW-1133">Transmembrane helix</keyword>
<accession>A0A8T5UYM9</accession>
<dbReference type="Pfam" id="PF09997">
    <property type="entry name" value="DUF2238"/>
    <property type="match status" value="1"/>
</dbReference>
<feature type="transmembrane region" description="Helical" evidence="1">
    <location>
        <begin position="189"/>
        <end position="208"/>
    </location>
</feature>
<comment type="caution">
    <text evidence="2">The sequence shown here is derived from an EMBL/GenBank/DDBJ whole genome shotgun (WGS) entry which is preliminary data.</text>
</comment>
<feature type="transmembrane region" description="Helical" evidence="1">
    <location>
        <begin position="128"/>
        <end position="148"/>
    </location>
</feature>